<sequence>MLSMLCIYVLCRALAPPQDRHVGPRPLAIKGAPVLVISSVESVAGARRTRGRKRAADPKTDKEVYERTTTITPLDSPRGPENITS</sequence>
<protein>
    <submittedName>
        <fullName evidence="2">Uncharacterized protein</fullName>
    </submittedName>
</protein>
<proteinExistence type="predicted"/>
<evidence type="ECO:0000256" key="1">
    <source>
        <dbReference type="SAM" id="MobiDB-lite"/>
    </source>
</evidence>
<keyword evidence="3" id="KW-1185">Reference proteome</keyword>
<name>A0A016UEA5_9BILA</name>
<dbReference type="AlphaFoldDB" id="A0A016UEA5"/>
<evidence type="ECO:0000313" key="3">
    <source>
        <dbReference type="Proteomes" id="UP000024635"/>
    </source>
</evidence>
<reference evidence="3" key="1">
    <citation type="journal article" date="2015" name="Nat. Genet.">
        <title>The genome and transcriptome of the zoonotic hookworm Ancylostoma ceylanicum identify infection-specific gene families.</title>
        <authorList>
            <person name="Schwarz E.M."/>
            <person name="Hu Y."/>
            <person name="Antoshechkin I."/>
            <person name="Miller M.M."/>
            <person name="Sternberg P.W."/>
            <person name="Aroian R.V."/>
        </authorList>
    </citation>
    <scope>NUCLEOTIDE SEQUENCE</scope>
    <source>
        <strain evidence="3">HY135</strain>
    </source>
</reference>
<organism evidence="2 3">
    <name type="scientific">Ancylostoma ceylanicum</name>
    <dbReference type="NCBI Taxonomy" id="53326"/>
    <lineage>
        <taxon>Eukaryota</taxon>
        <taxon>Metazoa</taxon>
        <taxon>Ecdysozoa</taxon>
        <taxon>Nematoda</taxon>
        <taxon>Chromadorea</taxon>
        <taxon>Rhabditida</taxon>
        <taxon>Rhabditina</taxon>
        <taxon>Rhabditomorpha</taxon>
        <taxon>Strongyloidea</taxon>
        <taxon>Ancylostomatidae</taxon>
        <taxon>Ancylostomatinae</taxon>
        <taxon>Ancylostoma</taxon>
    </lineage>
</organism>
<feature type="region of interest" description="Disordered" evidence="1">
    <location>
        <begin position="46"/>
        <end position="85"/>
    </location>
</feature>
<evidence type="ECO:0000313" key="2">
    <source>
        <dbReference type="EMBL" id="EYC13480.1"/>
    </source>
</evidence>
<accession>A0A016UEA5</accession>
<feature type="compositionally biased region" description="Basic and acidic residues" evidence="1">
    <location>
        <begin position="54"/>
        <end position="66"/>
    </location>
</feature>
<dbReference type="EMBL" id="JARK01001379">
    <property type="protein sequence ID" value="EYC13480.1"/>
    <property type="molecule type" value="Genomic_DNA"/>
</dbReference>
<comment type="caution">
    <text evidence="2">The sequence shown here is derived from an EMBL/GenBank/DDBJ whole genome shotgun (WGS) entry which is preliminary data.</text>
</comment>
<dbReference type="Proteomes" id="UP000024635">
    <property type="component" value="Unassembled WGS sequence"/>
</dbReference>
<gene>
    <name evidence="2" type="primary">Acey_s0043.g736</name>
    <name evidence="2" type="ORF">Y032_0043g736</name>
</gene>